<sequence>MSSKYVQFVFPQFPKRSLGGKHGSEFIDSLKKLLPKKAKTSLFLPFPKNSSTPVFQESPTTAEISPAIISSELGYVQVSVGLDKNDLFGRVFSVRDGVSDGLHRLNFYLIFSFNDIVHYSSQTNPRFFDKGGMSPLRINPPVREYAVISDKVNNKDYHFPPVPGLAEFSDSTFDAEAYSLEYMDARYGTSSIMHETIKSGLYCLTVELDFSPKSQLLAYSKQFEEILIPLFGDDYVLVPKPPQSEFSKITP</sequence>
<dbReference type="STRING" id="1802519.A2961_03175"/>
<protein>
    <submittedName>
        <fullName evidence="1">Uncharacterized protein</fullName>
    </submittedName>
</protein>
<organism evidence="1 2">
    <name type="scientific">Candidatus Woesebacteria bacterium RIFCSPLOWO2_01_FULL_39_21</name>
    <dbReference type="NCBI Taxonomy" id="1802519"/>
    <lineage>
        <taxon>Bacteria</taxon>
        <taxon>Candidatus Woeseibacteriota</taxon>
    </lineage>
</organism>
<proteinExistence type="predicted"/>
<comment type="caution">
    <text evidence="1">The sequence shown here is derived from an EMBL/GenBank/DDBJ whole genome shotgun (WGS) entry which is preliminary data.</text>
</comment>
<dbReference type="Proteomes" id="UP000177082">
    <property type="component" value="Unassembled WGS sequence"/>
</dbReference>
<dbReference type="AlphaFoldDB" id="A0A1F8BHK1"/>
<evidence type="ECO:0000313" key="2">
    <source>
        <dbReference type="Proteomes" id="UP000177082"/>
    </source>
</evidence>
<dbReference type="EMBL" id="MGHF01000017">
    <property type="protein sequence ID" value="OGM63440.1"/>
    <property type="molecule type" value="Genomic_DNA"/>
</dbReference>
<evidence type="ECO:0000313" key="1">
    <source>
        <dbReference type="EMBL" id="OGM63440.1"/>
    </source>
</evidence>
<accession>A0A1F8BHK1</accession>
<reference evidence="1 2" key="1">
    <citation type="journal article" date="2016" name="Nat. Commun.">
        <title>Thousands of microbial genomes shed light on interconnected biogeochemical processes in an aquifer system.</title>
        <authorList>
            <person name="Anantharaman K."/>
            <person name="Brown C.T."/>
            <person name="Hug L.A."/>
            <person name="Sharon I."/>
            <person name="Castelle C.J."/>
            <person name="Probst A.J."/>
            <person name="Thomas B.C."/>
            <person name="Singh A."/>
            <person name="Wilkins M.J."/>
            <person name="Karaoz U."/>
            <person name="Brodie E.L."/>
            <person name="Williams K.H."/>
            <person name="Hubbard S.S."/>
            <person name="Banfield J.F."/>
        </authorList>
    </citation>
    <scope>NUCLEOTIDE SEQUENCE [LARGE SCALE GENOMIC DNA]</scope>
</reference>
<gene>
    <name evidence="1" type="ORF">A2961_03175</name>
</gene>
<name>A0A1F8BHK1_9BACT</name>